<dbReference type="CDD" id="cd05666">
    <property type="entry name" value="M20_Acy1-like"/>
    <property type="match status" value="1"/>
</dbReference>
<evidence type="ECO:0000256" key="1">
    <source>
        <dbReference type="ARBA" id="ARBA00022801"/>
    </source>
</evidence>
<evidence type="ECO:0000313" key="3">
    <source>
        <dbReference type="EMBL" id="MDN0074036.1"/>
    </source>
</evidence>
<dbReference type="InterPro" id="IPR036264">
    <property type="entry name" value="Bact_exopeptidase_dim_dom"/>
</dbReference>
<dbReference type="SUPFAM" id="SSF55031">
    <property type="entry name" value="Bacterial exopeptidase dimerisation domain"/>
    <property type="match status" value="1"/>
</dbReference>
<feature type="domain" description="Peptidase M20 dimerisation" evidence="2">
    <location>
        <begin position="192"/>
        <end position="288"/>
    </location>
</feature>
<dbReference type="PANTHER" id="PTHR11014">
    <property type="entry name" value="PEPTIDASE M20 FAMILY MEMBER"/>
    <property type="match status" value="1"/>
</dbReference>
<dbReference type="Gene3D" id="3.30.70.360">
    <property type="match status" value="1"/>
</dbReference>
<name>A0ABT7XJT0_9NEIS</name>
<dbReference type="NCBIfam" id="TIGR01891">
    <property type="entry name" value="amidohydrolases"/>
    <property type="match status" value="1"/>
</dbReference>
<dbReference type="PIRSF" id="PIRSF005962">
    <property type="entry name" value="Pept_M20D_amidohydro"/>
    <property type="match status" value="1"/>
</dbReference>
<dbReference type="RefSeq" id="WP_289828583.1">
    <property type="nucleotide sequence ID" value="NZ_JAUEDK010000005.1"/>
</dbReference>
<comment type="caution">
    <text evidence="3">The sequence shown here is derived from an EMBL/GenBank/DDBJ whole genome shotgun (WGS) entry which is preliminary data.</text>
</comment>
<dbReference type="InterPro" id="IPR011650">
    <property type="entry name" value="Peptidase_M20_dimer"/>
</dbReference>
<dbReference type="Gene3D" id="3.40.630.10">
    <property type="entry name" value="Zn peptidases"/>
    <property type="match status" value="1"/>
</dbReference>
<organism evidence="3 4">
    <name type="scientific">Crenobacter oryzisoli</name>
    <dbReference type="NCBI Taxonomy" id="3056844"/>
    <lineage>
        <taxon>Bacteria</taxon>
        <taxon>Pseudomonadati</taxon>
        <taxon>Pseudomonadota</taxon>
        <taxon>Betaproteobacteria</taxon>
        <taxon>Neisseriales</taxon>
        <taxon>Neisseriaceae</taxon>
        <taxon>Crenobacter</taxon>
    </lineage>
</organism>
<dbReference type="InterPro" id="IPR017439">
    <property type="entry name" value="Amidohydrolase"/>
</dbReference>
<sequence>MSETVDYARGVLPEIAGYAAELAELRHRIHAHPELGFEEYVTSDLVAAKLAEWGYEVHRGLAGTGVIGTLRSGEGRTIGIRADMDALPIREATGLPYASQVDGKMHACGHDGHTTMLLGAAWYLAQHKPFTGTVHLIFQPAEEGLGGARVMVEQGLFKQFPCDAVFGMHNMPGQPVGQFYFRPGAFSASSDTVEIEIIGKGGHGAAPNMAVDPIVASANLILALQTVVARNVHPSEMAVVTVGAIHGGDAPNVIPGSVKLRLTVRALKPAVRDLLQERITELAEHIARAHQAEARVDYHRRYPAIINDAAWTEFALSVAQQHFGEERAGLMEYPMSASEDFSFMLEACPGSYLLLGNGAGEGGCMLHNPVYDFNDALLPIGASYWVHLVEHFLGR</sequence>
<keyword evidence="1" id="KW-0378">Hydrolase</keyword>
<dbReference type="SUPFAM" id="SSF53187">
    <property type="entry name" value="Zn-dependent exopeptidases"/>
    <property type="match status" value="1"/>
</dbReference>
<dbReference type="Proteomes" id="UP001168540">
    <property type="component" value="Unassembled WGS sequence"/>
</dbReference>
<keyword evidence="4" id="KW-1185">Reference proteome</keyword>
<gene>
    <name evidence="3" type="ORF">QU481_03930</name>
</gene>
<dbReference type="Pfam" id="PF07687">
    <property type="entry name" value="M20_dimer"/>
    <property type="match status" value="1"/>
</dbReference>
<dbReference type="InterPro" id="IPR002933">
    <property type="entry name" value="Peptidase_M20"/>
</dbReference>
<evidence type="ECO:0000313" key="4">
    <source>
        <dbReference type="Proteomes" id="UP001168540"/>
    </source>
</evidence>
<dbReference type="PANTHER" id="PTHR11014:SF63">
    <property type="entry name" value="METALLOPEPTIDASE, PUTATIVE (AFU_ORTHOLOGUE AFUA_6G09600)-RELATED"/>
    <property type="match status" value="1"/>
</dbReference>
<dbReference type="EMBL" id="JAUEDK010000005">
    <property type="protein sequence ID" value="MDN0074036.1"/>
    <property type="molecule type" value="Genomic_DNA"/>
</dbReference>
<accession>A0ABT7XJT0</accession>
<dbReference type="Pfam" id="PF01546">
    <property type="entry name" value="Peptidase_M20"/>
    <property type="match status" value="1"/>
</dbReference>
<proteinExistence type="predicted"/>
<protein>
    <submittedName>
        <fullName evidence="3">M20 aminoacylase family protein</fullName>
    </submittedName>
</protein>
<evidence type="ECO:0000259" key="2">
    <source>
        <dbReference type="Pfam" id="PF07687"/>
    </source>
</evidence>
<reference evidence="3" key="1">
    <citation type="submission" date="2023-06" db="EMBL/GenBank/DDBJ databases">
        <authorList>
            <person name="Zhang S."/>
        </authorList>
    </citation>
    <scope>NUCLEOTIDE SEQUENCE</scope>
    <source>
        <strain evidence="3">SG2303</strain>
    </source>
</reference>